<feature type="region of interest" description="Disordered" evidence="2">
    <location>
        <begin position="132"/>
        <end position="158"/>
    </location>
</feature>
<evidence type="ECO:0000313" key="7">
    <source>
        <dbReference type="Proteomes" id="UP000251314"/>
    </source>
</evidence>
<feature type="region of interest" description="Disordered" evidence="2">
    <location>
        <begin position="776"/>
        <end position="805"/>
    </location>
</feature>
<feature type="domain" description="J" evidence="3">
    <location>
        <begin position="1300"/>
        <end position="1364"/>
    </location>
</feature>
<protein>
    <recommendedName>
        <fullName evidence="3">J domain-containing protein</fullName>
    </recommendedName>
</protein>
<feature type="region of interest" description="Disordered" evidence="2">
    <location>
        <begin position="1200"/>
        <end position="1297"/>
    </location>
</feature>
<dbReference type="VEuPathDB" id="FungiDB:PC110_g17191"/>
<reference evidence="4" key="2">
    <citation type="submission" date="2018-10" db="EMBL/GenBank/DDBJ databases">
        <title>Effector identification in a new, highly contiguous assembly of the strawberry crown rot pathogen Phytophthora cactorum.</title>
        <authorList>
            <person name="Armitage A.D."/>
            <person name="Nellist C.F."/>
            <person name="Bates H."/>
            <person name="Vickerstaff R.J."/>
            <person name="Harrison R.J."/>
        </authorList>
    </citation>
    <scope>NUCLEOTIDE SEQUENCE</scope>
    <source>
        <strain evidence="4">15-7</strain>
        <strain evidence="5">P415</strain>
    </source>
</reference>
<evidence type="ECO:0000313" key="4">
    <source>
        <dbReference type="EMBL" id="KAG2855162.1"/>
    </source>
</evidence>
<name>A0A329RSN0_9STRA</name>
<accession>A0A329RSN0</accession>
<dbReference type="PROSITE" id="PS50076">
    <property type="entry name" value="DNAJ_2"/>
    <property type="match status" value="1"/>
</dbReference>
<dbReference type="SUPFAM" id="SSF48452">
    <property type="entry name" value="TPR-like"/>
    <property type="match status" value="2"/>
</dbReference>
<gene>
    <name evidence="6" type="ORF">PC110_g17191</name>
    <name evidence="4" type="ORF">PC113_g12688</name>
    <name evidence="5" type="ORF">PC118_g12816</name>
</gene>
<dbReference type="Gene3D" id="1.10.287.110">
    <property type="entry name" value="DnaJ domain"/>
    <property type="match status" value="1"/>
</dbReference>
<dbReference type="Gene3D" id="1.25.40.10">
    <property type="entry name" value="Tetratricopeptide repeat domain"/>
    <property type="match status" value="3"/>
</dbReference>
<dbReference type="InterPro" id="IPR001623">
    <property type="entry name" value="DnaJ_domain"/>
</dbReference>
<dbReference type="EMBL" id="RCML01000422">
    <property type="protein sequence ID" value="KAG2977545.1"/>
    <property type="molecule type" value="Genomic_DNA"/>
</dbReference>
<feature type="compositionally biased region" description="Basic residues" evidence="2">
    <location>
        <begin position="664"/>
        <end position="678"/>
    </location>
</feature>
<proteinExistence type="predicted"/>
<sequence>MVRLVEYPESSDDERDVQSDDGSQWSSYDEIPSSPTDSFSCPMPSPESDEDEDEDYAPSETSLGDAGSVTSSVDTDDLDPDNEMDVQPSDSKMDTLDGTEQDEVIDLTQQDKNHSVFYAWKDLKAAFEDNPFKRRNVETEEETEEEGEEEQTEAEGAEKLNMFDVEAGQWSFQAGFAPGVADKKPPRRRTSTAQHRPTGVSPRFSALFTGDKNTASQSNTTVDLSMESMSEKQDEASGEGNETAFRFPSVEIPDFTAKHTNASKTPNFSFGRTGSTTFSGDTHMRSSSPRYTAKEPFVPVDGGFTIGQGGKPPKPYNFASNGGDKFSSKAPPAVKIVADGNDTHMRSPSTQAKPASRTPTNGEFLFGQAYKNRNSFTLSRQNSSESVHTNGSPSTSATGFPWGSDVPIGGTSAGGLDANRTSVFFTTGVAGPSMQQRHSDRRKKKNSTSSTFVPPPKSSASASPFDVSTSVPTFGSSLFQAATATRERPNTSSTPPAALFGTKSHAQASESTQPSIGNASGSYEFGSTKAKPFQAADSSPFQTGIFGSASSSTTANTDTSEQVLFGNGTSRHPFRFGEAETNSQTEATTSYSTGLHSASVTTDGFQIGSSTTKKNSRVRPRKSGMFTNKNSPRKDAKLGSNEPEPSPGFSSLSSPATPSPFGMHNRRSRKNARLRRNGRSPPADPFVMPTFQSHSTSSPFVSANAVRPTAKKGSPHPVEAPTASANPFGAFQGSQSPNQSSIFAPNEASQPVQPRQDIIRPAFAGSRRILRAALRKVGAREDRARSAPPSNNHTEGDAEMDSEDERDWEELKRLGGVAHCSRKYQEAAEYYRQSIEVLDSLLYHDAIEDSTEIRTDKAKLHANRAASLMMLMQITEAQHECRRSIELDATYARAYLRLGRILVLLGDTAQAQANLDTARQLMEGLGGEVRAGDQADHASLTKMEETIKKLTVLQGEIKWYVDSGDFQQALVHTDSALVLAPSSRKLQVQKAQILLHQREFDQLVEFCNSTIEKQQAAQRKRSSPVGRDGVSIKSLKEQTVEKIRILGIDLGLLWATALHYQNRVEDAVPILNALEAVAPCSSHVIQLKRQWQDLKQLKHNGNERFKRGEYQEAVRFYSEAVQIDPQHQEFCAIIYCNRAAAQMGLERYHTAILDCNEALQRKPNYPRALLRRARCYVALEMYHEAVKDFDRYLREQPRDRPVDATADVRRERNEAKAAIAKAREEARQRDAAKKRAEREQRQRRQRQWEEPSWNDSRFYENFRRNTGSSSNGNGYGSNRHQSSGAGSRASFMAPKTQRRTHYDVLGIEKTATNDQIKKAYRKLALVYHPDKAKSSTHADLFKEMTAAYNVLSDESARSAYDRELIYNRFGNFYEN</sequence>
<dbReference type="Proteomes" id="UP000735874">
    <property type="component" value="Unassembled WGS sequence"/>
</dbReference>
<feature type="compositionally biased region" description="Polar residues" evidence="2">
    <location>
        <begin position="732"/>
        <end position="753"/>
    </location>
</feature>
<feature type="compositionally biased region" description="Polar residues" evidence="2">
    <location>
        <begin position="258"/>
        <end position="290"/>
    </location>
</feature>
<dbReference type="InterPro" id="IPR018253">
    <property type="entry name" value="DnaJ_domain_CS"/>
</dbReference>
<dbReference type="InterPro" id="IPR036869">
    <property type="entry name" value="J_dom_sf"/>
</dbReference>
<dbReference type="PROSITE" id="PS50005">
    <property type="entry name" value="TPR"/>
    <property type="match status" value="2"/>
</dbReference>
<feature type="compositionally biased region" description="Acidic residues" evidence="2">
    <location>
        <begin position="47"/>
        <end position="57"/>
    </location>
</feature>
<dbReference type="PROSITE" id="PS00636">
    <property type="entry name" value="DNAJ_1"/>
    <property type="match status" value="1"/>
</dbReference>
<dbReference type="InterPro" id="IPR019734">
    <property type="entry name" value="TPR_rpt"/>
</dbReference>
<evidence type="ECO:0000256" key="2">
    <source>
        <dbReference type="SAM" id="MobiDB-lite"/>
    </source>
</evidence>
<dbReference type="InterPro" id="IPR011990">
    <property type="entry name" value="TPR-like_helical_dom_sf"/>
</dbReference>
<evidence type="ECO:0000256" key="1">
    <source>
        <dbReference type="PROSITE-ProRule" id="PRU00339"/>
    </source>
</evidence>
<dbReference type="EMBL" id="MJFZ01000654">
    <property type="protein sequence ID" value="RAW26402.1"/>
    <property type="molecule type" value="Genomic_DNA"/>
</dbReference>
<dbReference type="PANTHER" id="PTHR44200">
    <property type="entry name" value="DNAJ HOMOLOG SUBFAMILY C MEMBER 7"/>
    <property type="match status" value="1"/>
</dbReference>
<feature type="compositionally biased region" description="Polar residues" evidence="2">
    <location>
        <begin position="690"/>
        <end position="701"/>
    </location>
</feature>
<feature type="region of interest" description="Disordered" evidence="2">
    <location>
        <begin position="480"/>
        <end position="755"/>
    </location>
</feature>
<comment type="caution">
    <text evidence="6">The sequence shown here is derived from an EMBL/GenBank/DDBJ whole genome shotgun (WGS) entry which is preliminary data.</text>
</comment>
<dbReference type="CDD" id="cd06257">
    <property type="entry name" value="DnaJ"/>
    <property type="match status" value="1"/>
</dbReference>
<evidence type="ECO:0000259" key="3">
    <source>
        <dbReference type="PROSITE" id="PS50076"/>
    </source>
</evidence>
<feature type="region of interest" description="Disordered" evidence="2">
    <location>
        <begin position="1"/>
        <end position="102"/>
    </location>
</feature>
<dbReference type="OrthoDB" id="765884at2759"/>
<dbReference type="Pfam" id="PF14559">
    <property type="entry name" value="TPR_19"/>
    <property type="match status" value="1"/>
</dbReference>
<feature type="region of interest" description="Disordered" evidence="2">
    <location>
        <begin position="257"/>
        <end position="468"/>
    </location>
</feature>
<feature type="compositionally biased region" description="Polar residues" evidence="2">
    <location>
        <begin position="580"/>
        <end position="613"/>
    </location>
</feature>
<dbReference type="InterPro" id="IPR052758">
    <property type="entry name" value="SRC_co-chaperone"/>
</dbReference>
<dbReference type="PANTHER" id="PTHR44200:SF1">
    <property type="entry name" value="DNAJ HOMOLOG SUBFAMILY C MEMBER 7"/>
    <property type="match status" value="1"/>
</dbReference>
<evidence type="ECO:0000313" key="6">
    <source>
        <dbReference type="EMBL" id="RAW26402.1"/>
    </source>
</evidence>
<organism evidence="6 7">
    <name type="scientific">Phytophthora cactorum</name>
    <dbReference type="NCBI Taxonomy" id="29920"/>
    <lineage>
        <taxon>Eukaryota</taxon>
        <taxon>Sar</taxon>
        <taxon>Stramenopiles</taxon>
        <taxon>Oomycota</taxon>
        <taxon>Peronosporomycetes</taxon>
        <taxon>Peronosporales</taxon>
        <taxon>Peronosporaceae</taxon>
        <taxon>Phytophthora</taxon>
    </lineage>
</organism>
<feature type="compositionally biased region" description="Polar residues" evidence="2">
    <location>
        <begin position="346"/>
        <end position="361"/>
    </location>
</feature>
<feature type="repeat" description="TPR" evidence="1">
    <location>
        <begin position="1166"/>
        <end position="1199"/>
    </location>
</feature>
<dbReference type="SUPFAM" id="SSF46565">
    <property type="entry name" value="Chaperone J-domain"/>
    <property type="match status" value="1"/>
</dbReference>
<feature type="compositionally biased region" description="Low complexity" evidence="2">
    <location>
        <begin position="548"/>
        <end position="560"/>
    </location>
</feature>
<feature type="compositionally biased region" description="Polar residues" evidence="2">
    <location>
        <begin position="371"/>
        <end position="398"/>
    </location>
</feature>
<feature type="compositionally biased region" description="Basic and acidic residues" evidence="2">
    <location>
        <begin position="1200"/>
        <end position="1249"/>
    </location>
</feature>
<dbReference type="Pfam" id="PF00226">
    <property type="entry name" value="DnaJ"/>
    <property type="match status" value="1"/>
</dbReference>
<feature type="region of interest" description="Disordered" evidence="2">
    <location>
        <begin position="176"/>
        <end position="243"/>
    </location>
</feature>
<feature type="compositionally biased region" description="Polar residues" evidence="2">
    <location>
        <begin position="504"/>
        <end position="521"/>
    </location>
</feature>
<reference evidence="6 7" key="1">
    <citation type="submission" date="2018-01" db="EMBL/GenBank/DDBJ databases">
        <title>Draft genome of the strawberry crown rot pathogen Phytophthora cactorum.</title>
        <authorList>
            <person name="Armitage A.D."/>
            <person name="Lysoe E."/>
            <person name="Nellist C.F."/>
            <person name="Harrison R.J."/>
            <person name="Brurberg M.B."/>
        </authorList>
    </citation>
    <scope>NUCLEOTIDE SEQUENCE [LARGE SCALE GENOMIC DNA]</scope>
    <source>
        <strain evidence="6 7">10300</strain>
    </source>
</reference>
<dbReference type="PRINTS" id="PR00625">
    <property type="entry name" value="JDOMAIN"/>
</dbReference>
<dbReference type="SMART" id="SM00028">
    <property type="entry name" value="TPR"/>
    <property type="match status" value="7"/>
</dbReference>
<dbReference type="EMBL" id="RCMG01000390">
    <property type="protein sequence ID" value="KAG2855162.1"/>
    <property type="molecule type" value="Genomic_DNA"/>
</dbReference>
<dbReference type="Proteomes" id="UP000251314">
    <property type="component" value="Unassembled WGS sequence"/>
</dbReference>
<feature type="compositionally biased region" description="Low complexity" evidence="2">
    <location>
        <begin position="1265"/>
        <end position="1278"/>
    </location>
</feature>
<dbReference type="STRING" id="29920.A0A329RSN0"/>
<feature type="repeat" description="TPR" evidence="1">
    <location>
        <begin position="1094"/>
        <end position="1127"/>
    </location>
</feature>
<feature type="compositionally biased region" description="Acidic residues" evidence="2">
    <location>
        <begin position="74"/>
        <end position="84"/>
    </location>
</feature>
<keyword evidence="7" id="KW-1185">Reference proteome</keyword>
<feature type="compositionally biased region" description="Polar residues" evidence="2">
    <location>
        <begin position="20"/>
        <end position="39"/>
    </location>
</feature>
<feature type="compositionally biased region" description="Polar residues" evidence="2">
    <location>
        <begin position="211"/>
        <end position="223"/>
    </location>
</feature>
<feature type="compositionally biased region" description="Acidic residues" evidence="2">
    <location>
        <begin position="139"/>
        <end position="155"/>
    </location>
</feature>
<keyword evidence="1" id="KW-0802">TPR repeat</keyword>
<dbReference type="SMART" id="SM00271">
    <property type="entry name" value="DnaJ"/>
    <property type="match status" value="1"/>
</dbReference>
<evidence type="ECO:0000313" key="5">
    <source>
        <dbReference type="EMBL" id="KAG2977545.1"/>
    </source>
</evidence>
<dbReference type="Proteomes" id="UP000697107">
    <property type="component" value="Unassembled WGS sequence"/>
</dbReference>